<dbReference type="EMBL" id="CP046452">
    <property type="protein sequence ID" value="QGU02482.1"/>
    <property type="molecule type" value="Genomic_DNA"/>
</dbReference>
<feature type="signal peptide" evidence="2">
    <location>
        <begin position="1"/>
        <end position="22"/>
    </location>
</feature>
<reference evidence="4" key="1">
    <citation type="submission" date="2019-11" db="EMBL/GenBank/DDBJ databases">
        <title>Complete genome sequence of Corynebacterium kalinowskii 1959, a novel Corynebacterium species isolated from soil of a small paddock in Vilsendorf, Germany.</title>
        <authorList>
            <person name="Schaffert L."/>
            <person name="Ruwe M."/>
            <person name="Milse J."/>
            <person name="Hanuschka K."/>
            <person name="Ortseifen V."/>
            <person name="Droste J."/>
            <person name="Brandt D."/>
            <person name="Schlueter L."/>
            <person name="Kutter Y."/>
            <person name="Vinke S."/>
            <person name="Viehoefer P."/>
            <person name="Jacob L."/>
            <person name="Luebke N.-C."/>
            <person name="Schulte-Berndt E."/>
            <person name="Hain C."/>
            <person name="Linder M."/>
            <person name="Schmidt P."/>
            <person name="Wollenschlaeger L."/>
            <person name="Luttermann T."/>
            <person name="Thieme E."/>
            <person name="Hassa J."/>
            <person name="Haak M."/>
            <person name="Wittchen M."/>
            <person name="Mentz A."/>
            <person name="Persicke M."/>
            <person name="Busche T."/>
            <person name="Ruckert C."/>
        </authorList>
    </citation>
    <scope>NUCLEOTIDE SEQUENCE [LARGE SCALE GENOMIC DNA]</scope>
    <source>
        <strain evidence="4">1959</strain>
    </source>
</reference>
<dbReference type="Pfam" id="PF05345">
    <property type="entry name" value="He_PIG"/>
    <property type="match status" value="2"/>
</dbReference>
<evidence type="ECO:0000313" key="3">
    <source>
        <dbReference type="EMBL" id="QGU02482.1"/>
    </source>
</evidence>
<accession>A0A6B8VBF5</accession>
<evidence type="ECO:0000256" key="2">
    <source>
        <dbReference type="SAM" id="SignalP"/>
    </source>
</evidence>
<dbReference type="Gene3D" id="2.60.40.10">
    <property type="entry name" value="Immunoglobulins"/>
    <property type="match status" value="2"/>
</dbReference>
<proteinExistence type="predicted"/>
<keyword evidence="4" id="KW-1185">Reference proteome</keyword>
<dbReference type="SUPFAM" id="SSF49313">
    <property type="entry name" value="Cadherin-like"/>
    <property type="match status" value="1"/>
</dbReference>
<evidence type="ECO:0000313" key="4">
    <source>
        <dbReference type="Proteomes" id="UP000427071"/>
    </source>
</evidence>
<feature type="chain" id="PRO_5025638031" evidence="2">
    <location>
        <begin position="23"/>
        <end position="242"/>
    </location>
</feature>
<organism evidence="3 4">
    <name type="scientific">Corynebacterium kalinowskii</name>
    <dbReference type="NCBI Taxonomy" id="2675216"/>
    <lineage>
        <taxon>Bacteria</taxon>
        <taxon>Bacillati</taxon>
        <taxon>Actinomycetota</taxon>
        <taxon>Actinomycetes</taxon>
        <taxon>Mycobacteriales</taxon>
        <taxon>Corynebacteriaceae</taxon>
        <taxon>Corynebacterium</taxon>
    </lineage>
</organism>
<dbReference type="GO" id="GO:0005975">
    <property type="term" value="P:carbohydrate metabolic process"/>
    <property type="evidence" value="ECO:0007669"/>
    <property type="project" value="UniProtKB-ARBA"/>
</dbReference>
<dbReference type="RefSeq" id="WP_156192807.1">
    <property type="nucleotide sequence ID" value="NZ_CP046452.1"/>
</dbReference>
<sequence length="242" mass="25045">MKRILAATLVTASLFAAPIAHAETEPVAAYSQVSIPLPAEFTQYANVRVSRLPDGMAYDSATNSLVGAPTLEGAYQIQVWANDETNAYTTMIPLTVHGIVAGPIAPEAPVTVNAFSPANIPLVADFTGFTGVQVSGLPTGLTYDAAVNALVGTPTLAGTYTAQVWANNATSLAVSMPIVVKDGGYMNEPPLPPQDQPTTSVAPAPETTPAPAPVGDSKAGMGSSFGTLWDALLSIFRILFSR</sequence>
<gene>
    <name evidence="3" type="primary">sraP</name>
    <name evidence="3" type="ORF">CKALI_08110</name>
</gene>
<keyword evidence="2" id="KW-0732">Signal</keyword>
<dbReference type="AlphaFoldDB" id="A0A6B8VBF5"/>
<name>A0A6B8VBF5_9CORY</name>
<evidence type="ECO:0000256" key="1">
    <source>
        <dbReference type="SAM" id="MobiDB-lite"/>
    </source>
</evidence>
<dbReference type="GO" id="GO:0016020">
    <property type="term" value="C:membrane"/>
    <property type="evidence" value="ECO:0007669"/>
    <property type="project" value="InterPro"/>
</dbReference>
<dbReference type="Proteomes" id="UP000427071">
    <property type="component" value="Chromosome"/>
</dbReference>
<feature type="region of interest" description="Disordered" evidence="1">
    <location>
        <begin position="185"/>
        <end position="217"/>
    </location>
</feature>
<dbReference type="InterPro" id="IPR013783">
    <property type="entry name" value="Ig-like_fold"/>
</dbReference>
<dbReference type="InterPro" id="IPR015919">
    <property type="entry name" value="Cadherin-like_sf"/>
</dbReference>
<protein>
    <submittedName>
        <fullName evidence="3">Serine-rich adhesin for platelets</fullName>
    </submittedName>
</protein>
<dbReference type="GO" id="GO:0005509">
    <property type="term" value="F:calcium ion binding"/>
    <property type="evidence" value="ECO:0007669"/>
    <property type="project" value="InterPro"/>
</dbReference>
<dbReference type="KEGG" id="ckw:CKALI_08110"/>